<dbReference type="Gene3D" id="1.20.1280.50">
    <property type="match status" value="1"/>
</dbReference>
<keyword evidence="2" id="KW-1185">Reference proteome</keyword>
<dbReference type="InterPro" id="IPR006566">
    <property type="entry name" value="FBD"/>
</dbReference>
<evidence type="ECO:0000259" key="1">
    <source>
        <dbReference type="PROSITE" id="PS50181"/>
    </source>
</evidence>
<protein>
    <submittedName>
        <fullName evidence="3">F-box/FBD/LRR-repeat protein At5g44950</fullName>
    </submittedName>
</protein>
<name>A0A6J0N0H9_RAPSA</name>
<organism evidence="2 3">
    <name type="scientific">Raphanus sativus</name>
    <name type="common">Radish</name>
    <name type="synonym">Raphanus raphanistrum var. sativus</name>
    <dbReference type="NCBI Taxonomy" id="3726"/>
    <lineage>
        <taxon>Eukaryota</taxon>
        <taxon>Viridiplantae</taxon>
        <taxon>Streptophyta</taxon>
        <taxon>Embryophyta</taxon>
        <taxon>Tracheophyta</taxon>
        <taxon>Spermatophyta</taxon>
        <taxon>Magnoliopsida</taxon>
        <taxon>eudicotyledons</taxon>
        <taxon>Gunneridae</taxon>
        <taxon>Pentapetalae</taxon>
        <taxon>rosids</taxon>
        <taxon>malvids</taxon>
        <taxon>Brassicales</taxon>
        <taxon>Brassicaceae</taxon>
        <taxon>Brassiceae</taxon>
        <taxon>Raphanus</taxon>
    </lineage>
</organism>
<dbReference type="PANTHER" id="PTHR31900">
    <property type="entry name" value="F-BOX/RNI SUPERFAMILY PROTEIN-RELATED"/>
    <property type="match status" value="1"/>
</dbReference>
<dbReference type="SUPFAM" id="SSF81383">
    <property type="entry name" value="F-box domain"/>
    <property type="match status" value="1"/>
</dbReference>
<dbReference type="SMART" id="SM00579">
    <property type="entry name" value="FBD"/>
    <property type="match status" value="1"/>
</dbReference>
<dbReference type="SUPFAM" id="SSF52047">
    <property type="entry name" value="RNI-like"/>
    <property type="match status" value="1"/>
</dbReference>
<dbReference type="AlphaFoldDB" id="A0A6J0N0H9"/>
<dbReference type="InterPro" id="IPR053781">
    <property type="entry name" value="F-box_AtFBL13-like"/>
</dbReference>
<reference evidence="2" key="1">
    <citation type="journal article" date="2019" name="Database">
        <title>The radish genome database (RadishGD): an integrated information resource for radish genomics.</title>
        <authorList>
            <person name="Yu H.J."/>
            <person name="Baek S."/>
            <person name="Lee Y.J."/>
            <person name="Cho A."/>
            <person name="Mun J.H."/>
        </authorList>
    </citation>
    <scope>NUCLEOTIDE SEQUENCE [LARGE SCALE GENOMIC DNA]</scope>
    <source>
        <strain evidence="2">cv. WK10039</strain>
    </source>
</reference>
<dbReference type="InterPro" id="IPR036047">
    <property type="entry name" value="F-box-like_dom_sf"/>
</dbReference>
<sequence>MKGKTEKVKFSENETKTTLQTLSLEPNVRRYPAHKSSDAMNSDRISELPDPLLTQILSHLPIIDSVKTSVLSKRWESLWPNVSTLDLNDRDISPPYKKLFASFIDSFLEHNFESRLQRLEIKYDECNANPFPISEWISTAVDLRGIKHLVVEIRNPMYVIDFTPKSVYKSETLVSLRLGRVRVRNLVEVDDVVSLPCLKIMRLENVCYGKEGDLCVEKLISGCPVLEDLDLVRKCNDLVKTLRVRSRSLKMFRLEFRLGMGGGTEYEVEIDAPALEYMSFKDSQSDRIVVKNLSSLVKIDVDSEFNVKVGDGEIDLTKSDTIRDFLIGVSSVRQMIISEPTLEILYRYSKLVPVAEFQRLHHLQAAFSSSSLLFLPAFLESCPNLKNLVLDFSVSTESEQINLTDVPRCLRSTLECVEINKLIMREETGIKLVNYFLENAAVLKKLSLSFTDSPMADEDLDIYKGLLTPIKRSRICQVFIS</sequence>
<dbReference type="Proteomes" id="UP000504610">
    <property type="component" value="Chromosome 4"/>
</dbReference>
<dbReference type="InterPro" id="IPR032675">
    <property type="entry name" value="LRR_dom_sf"/>
</dbReference>
<accession>A0A6J0N0H9</accession>
<dbReference type="PANTHER" id="PTHR31900:SF33">
    <property type="entry name" value="PROTEIN WITH RNI-LIKE_FBD-LIKE DOMAIN"/>
    <property type="match status" value="1"/>
</dbReference>
<gene>
    <name evidence="3" type="primary">LOC108848574</name>
</gene>
<reference evidence="3" key="2">
    <citation type="submission" date="2025-08" db="UniProtKB">
        <authorList>
            <consortium name="RefSeq"/>
        </authorList>
    </citation>
    <scope>IDENTIFICATION</scope>
    <source>
        <tissue evidence="3">Leaf</tissue>
    </source>
</reference>
<dbReference type="InterPro" id="IPR050232">
    <property type="entry name" value="FBL13/AtMIF1-like"/>
</dbReference>
<dbReference type="KEGG" id="rsz:108848574"/>
<dbReference type="Pfam" id="PF08387">
    <property type="entry name" value="FBD"/>
    <property type="match status" value="1"/>
</dbReference>
<dbReference type="CDD" id="cd22160">
    <property type="entry name" value="F-box_AtFBL13-like"/>
    <property type="match status" value="1"/>
</dbReference>
<dbReference type="InterPro" id="IPR001810">
    <property type="entry name" value="F-box_dom"/>
</dbReference>
<dbReference type="Gene3D" id="3.80.10.10">
    <property type="entry name" value="Ribonuclease Inhibitor"/>
    <property type="match status" value="1"/>
</dbReference>
<dbReference type="Pfam" id="PF24758">
    <property type="entry name" value="LRR_At5g56370"/>
    <property type="match status" value="1"/>
</dbReference>
<dbReference type="InterPro" id="IPR055411">
    <property type="entry name" value="LRR_FXL15/At3g58940/PEG3-like"/>
</dbReference>
<dbReference type="OrthoDB" id="1077610at2759"/>
<evidence type="ECO:0000313" key="2">
    <source>
        <dbReference type="Proteomes" id="UP000504610"/>
    </source>
</evidence>
<proteinExistence type="predicted"/>
<dbReference type="RefSeq" id="XP_018477471.1">
    <property type="nucleotide sequence ID" value="XM_018621969.2"/>
</dbReference>
<evidence type="ECO:0000313" key="3">
    <source>
        <dbReference type="RefSeq" id="XP_018477471.1"/>
    </source>
</evidence>
<dbReference type="GeneID" id="108848574"/>
<dbReference type="PROSITE" id="PS50181">
    <property type="entry name" value="FBOX"/>
    <property type="match status" value="1"/>
</dbReference>
<feature type="domain" description="F-box" evidence="1">
    <location>
        <begin position="42"/>
        <end position="99"/>
    </location>
</feature>
<dbReference type="Pfam" id="PF00646">
    <property type="entry name" value="F-box"/>
    <property type="match status" value="1"/>
</dbReference>